<dbReference type="SUPFAM" id="SSF53800">
    <property type="entry name" value="Chelatase"/>
    <property type="match status" value="1"/>
</dbReference>
<dbReference type="PANTHER" id="PTHR11108">
    <property type="entry name" value="FERROCHELATASE"/>
    <property type="match status" value="1"/>
</dbReference>
<comment type="pathway">
    <text evidence="7">Porphyrin-containing compound metabolism; protoheme biosynthesis; protoheme from protoporphyrin-IX: step 1/1.</text>
</comment>
<comment type="similarity">
    <text evidence="1 7 8">Belongs to the ferrochelatase family.</text>
</comment>
<dbReference type="Gene3D" id="3.40.50.1400">
    <property type="match status" value="2"/>
</dbReference>
<evidence type="ECO:0000256" key="7">
    <source>
        <dbReference type="HAMAP-Rule" id="MF_00323"/>
    </source>
</evidence>
<comment type="catalytic activity">
    <reaction evidence="6">
        <text>Fe-coproporphyrin III + 2 H(+) = coproporphyrin III + Fe(2+)</text>
        <dbReference type="Rhea" id="RHEA:49572"/>
        <dbReference type="ChEBI" id="CHEBI:15378"/>
        <dbReference type="ChEBI" id="CHEBI:29033"/>
        <dbReference type="ChEBI" id="CHEBI:68438"/>
        <dbReference type="ChEBI" id="CHEBI:131725"/>
        <dbReference type="EC" id="4.99.1.9"/>
    </reaction>
    <physiologicalReaction direction="right-to-left" evidence="6">
        <dbReference type="Rhea" id="RHEA:49574"/>
    </physiologicalReaction>
</comment>
<dbReference type="GO" id="GO:0005737">
    <property type="term" value="C:cytoplasm"/>
    <property type="evidence" value="ECO:0007669"/>
    <property type="project" value="UniProtKB-SubCell"/>
</dbReference>
<dbReference type="Proteomes" id="UP000316778">
    <property type="component" value="Unassembled WGS sequence"/>
</dbReference>
<comment type="function">
    <text evidence="7">Catalyzes the ferrous insertion into protoporphyrin IX.</text>
</comment>
<dbReference type="EC" id="4.98.1.1" evidence="7"/>
<gene>
    <name evidence="7" type="primary">hemH</name>
    <name evidence="9" type="ORF">LX66_5360</name>
</gene>
<reference evidence="9 10" key="1">
    <citation type="journal article" date="2013" name="Stand. Genomic Sci.">
        <title>Genomic Encyclopedia of Type Strains, Phase I: The one thousand microbial genomes (KMG-I) project.</title>
        <authorList>
            <person name="Kyrpides N.C."/>
            <person name="Woyke T."/>
            <person name="Eisen J.A."/>
            <person name="Garrity G."/>
            <person name="Lilburn T.G."/>
            <person name="Beck B.J."/>
            <person name="Whitman W.B."/>
            <person name="Hugenholtz P."/>
            <person name="Klenk H.P."/>
        </authorList>
    </citation>
    <scope>NUCLEOTIDE SEQUENCE [LARGE SCALE GENOMIC DNA]</scope>
    <source>
        <strain evidence="9 10">DSM 13484</strain>
    </source>
</reference>
<comment type="catalytic activity">
    <reaction evidence="7">
        <text>heme b + 2 H(+) = protoporphyrin IX + Fe(2+)</text>
        <dbReference type="Rhea" id="RHEA:22584"/>
        <dbReference type="ChEBI" id="CHEBI:15378"/>
        <dbReference type="ChEBI" id="CHEBI:29033"/>
        <dbReference type="ChEBI" id="CHEBI:57306"/>
        <dbReference type="ChEBI" id="CHEBI:60344"/>
        <dbReference type="EC" id="4.98.1.1"/>
    </reaction>
</comment>
<dbReference type="NCBIfam" id="TIGR00109">
    <property type="entry name" value="hemH"/>
    <property type="match status" value="1"/>
</dbReference>
<evidence type="ECO:0000256" key="3">
    <source>
        <dbReference type="ARBA" id="ARBA00023133"/>
    </source>
</evidence>
<keyword evidence="2 7" id="KW-0408">Iron</keyword>
<sequence>MEAKTDTGIVLMNLGSPDSTAVPDVQRYLNEFLMDKRVIDYPYLLRWLLVTRIIVPRRAPNSAAAYRSIWWEEGSPLMVLTQQLQKAVQHDLQLPVEIAMRYGNPSPAVAYDKLLQQNPQLKEVILLPLYPHYAMSSYETAVEYAKELHKKKRYPFKLTIIPPYYNEPDYINAVAESMRPYLQQDYDHVLFSYHGVPVRHIRKGDITGGHCLQVEDCCHVPSKAHGFCYRHQVYNTSELVAARLGLPAEKWSVSFQSRLGREEWLQPYTAERLEQLPKEGKKKLLVVCPAFVSDCLETLEEIAVEGKHSFISNGGDSFTMIPCLNVHPLWVQAVVKWCEQSVTTS</sequence>
<dbReference type="RefSeq" id="WP_145719164.1">
    <property type="nucleotide sequence ID" value="NZ_BAAAFY010000003.1"/>
</dbReference>
<dbReference type="AlphaFoldDB" id="A0A562SLN7"/>
<dbReference type="UniPathway" id="UPA00252">
    <property type="reaction ID" value="UER00325"/>
</dbReference>
<dbReference type="CDD" id="cd00419">
    <property type="entry name" value="Ferrochelatase_C"/>
    <property type="match status" value="1"/>
</dbReference>
<dbReference type="GO" id="GO:0006783">
    <property type="term" value="P:heme biosynthetic process"/>
    <property type="evidence" value="ECO:0007669"/>
    <property type="project" value="UniProtKB-UniRule"/>
</dbReference>
<evidence type="ECO:0000256" key="4">
    <source>
        <dbReference type="ARBA" id="ARBA00023239"/>
    </source>
</evidence>
<evidence type="ECO:0000256" key="1">
    <source>
        <dbReference type="ARBA" id="ARBA00007718"/>
    </source>
</evidence>
<evidence type="ECO:0000256" key="2">
    <source>
        <dbReference type="ARBA" id="ARBA00023004"/>
    </source>
</evidence>
<comment type="caution">
    <text evidence="9">The sequence shown here is derived from an EMBL/GenBank/DDBJ whole genome shotgun (WGS) entry which is preliminary data.</text>
</comment>
<evidence type="ECO:0000313" key="9">
    <source>
        <dbReference type="EMBL" id="TWI82043.1"/>
    </source>
</evidence>
<evidence type="ECO:0000256" key="8">
    <source>
        <dbReference type="RuleBase" id="RU004185"/>
    </source>
</evidence>
<keyword evidence="3 7" id="KW-0350">Heme biosynthesis</keyword>
<keyword evidence="7" id="KW-0479">Metal-binding</keyword>
<dbReference type="EMBL" id="VLLG01000007">
    <property type="protein sequence ID" value="TWI82043.1"/>
    <property type="molecule type" value="Genomic_DNA"/>
</dbReference>
<feature type="binding site" evidence="7">
    <location>
        <position position="194"/>
    </location>
    <ligand>
        <name>Fe(2+)</name>
        <dbReference type="ChEBI" id="CHEBI:29033"/>
    </ligand>
</feature>
<organism evidence="9 10">
    <name type="scientific">Chitinophaga japonensis</name>
    <name type="common">Flexibacter japonensis</name>
    <dbReference type="NCBI Taxonomy" id="104662"/>
    <lineage>
        <taxon>Bacteria</taxon>
        <taxon>Pseudomonadati</taxon>
        <taxon>Bacteroidota</taxon>
        <taxon>Chitinophagia</taxon>
        <taxon>Chitinophagales</taxon>
        <taxon>Chitinophagaceae</taxon>
        <taxon>Chitinophaga</taxon>
    </lineage>
</organism>
<dbReference type="HAMAP" id="MF_00323">
    <property type="entry name" value="Ferrochelatase"/>
    <property type="match status" value="1"/>
</dbReference>
<dbReference type="InterPro" id="IPR001015">
    <property type="entry name" value="Ferrochelatase"/>
</dbReference>
<dbReference type="InterPro" id="IPR033644">
    <property type="entry name" value="Ferrochelatase_C"/>
</dbReference>
<comment type="subcellular location">
    <subcellularLocation>
        <location evidence="7">Cytoplasm</location>
    </subcellularLocation>
</comment>
<keyword evidence="5 7" id="KW-0627">Porphyrin biosynthesis</keyword>
<name>A0A562SLN7_CHIJA</name>
<evidence type="ECO:0000256" key="6">
    <source>
        <dbReference type="ARBA" id="ARBA00024536"/>
    </source>
</evidence>
<evidence type="ECO:0000313" key="10">
    <source>
        <dbReference type="Proteomes" id="UP000316778"/>
    </source>
</evidence>
<dbReference type="InterPro" id="IPR033659">
    <property type="entry name" value="Ferrochelatase_N"/>
</dbReference>
<keyword evidence="7" id="KW-0963">Cytoplasm</keyword>
<dbReference type="GO" id="GO:0046872">
    <property type="term" value="F:metal ion binding"/>
    <property type="evidence" value="ECO:0007669"/>
    <property type="project" value="UniProtKB-KW"/>
</dbReference>
<dbReference type="PANTHER" id="PTHR11108:SF1">
    <property type="entry name" value="FERROCHELATASE, MITOCHONDRIAL"/>
    <property type="match status" value="1"/>
</dbReference>
<protein>
    <recommendedName>
        <fullName evidence="7">Ferrochelatase</fullName>
        <ecNumber evidence="7">4.98.1.1</ecNumber>
    </recommendedName>
    <alternativeName>
        <fullName evidence="7">Heme synthase</fullName>
    </alternativeName>
    <alternativeName>
        <fullName evidence="7">Protoheme ferro-lyase</fullName>
    </alternativeName>
</protein>
<keyword evidence="10" id="KW-1185">Reference proteome</keyword>
<dbReference type="OrthoDB" id="9809741at2"/>
<proteinExistence type="inferred from homology"/>
<keyword evidence="4 7" id="KW-0456">Lyase</keyword>
<feature type="binding site" evidence="7">
    <location>
        <position position="297"/>
    </location>
    <ligand>
        <name>Fe(2+)</name>
        <dbReference type="ChEBI" id="CHEBI:29033"/>
    </ligand>
</feature>
<dbReference type="Pfam" id="PF00762">
    <property type="entry name" value="Ferrochelatase"/>
    <property type="match status" value="1"/>
</dbReference>
<evidence type="ECO:0000256" key="5">
    <source>
        <dbReference type="ARBA" id="ARBA00023244"/>
    </source>
</evidence>
<dbReference type="CDD" id="cd03411">
    <property type="entry name" value="Ferrochelatase_N"/>
    <property type="match status" value="1"/>
</dbReference>
<dbReference type="GO" id="GO:0004325">
    <property type="term" value="F:ferrochelatase activity"/>
    <property type="evidence" value="ECO:0007669"/>
    <property type="project" value="UniProtKB-UniRule"/>
</dbReference>
<accession>A0A562SLN7</accession>